<accession>A0A6A6HP34</accession>
<evidence type="ECO:0000256" key="3">
    <source>
        <dbReference type="SAM" id="MobiDB-lite"/>
    </source>
</evidence>
<dbReference type="PROSITE" id="PS50102">
    <property type="entry name" value="RRM"/>
    <property type="match status" value="1"/>
</dbReference>
<dbReference type="PANTHER" id="PTHR19965:SF35">
    <property type="entry name" value="RNA ANNEALING PROTEIN YRA1"/>
    <property type="match status" value="1"/>
</dbReference>
<feature type="compositionally biased region" description="Low complexity" evidence="3">
    <location>
        <begin position="233"/>
        <end position="249"/>
    </location>
</feature>
<dbReference type="InterPro" id="IPR000504">
    <property type="entry name" value="RRM_dom"/>
</dbReference>
<feature type="region of interest" description="Disordered" evidence="3">
    <location>
        <begin position="1"/>
        <end position="78"/>
    </location>
</feature>
<dbReference type="Proteomes" id="UP000800092">
    <property type="component" value="Unassembled WGS sequence"/>
</dbReference>
<dbReference type="GO" id="GO:0005634">
    <property type="term" value="C:nucleus"/>
    <property type="evidence" value="ECO:0007669"/>
    <property type="project" value="TreeGrafter"/>
</dbReference>
<reference evidence="5" key="1">
    <citation type="journal article" date="2020" name="Stud. Mycol.">
        <title>101 Dothideomycetes genomes: a test case for predicting lifestyles and emergence of pathogens.</title>
        <authorList>
            <person name="Haridas S."/>
            <person name="Albert R."/>
            <person name="Binder M."/>
            <person name="Bloem J."/>
            <person name="Labutti K."/>
            <person name="Salamov A."/>
            <person name="Andreopoulos B."/>
            <person name="Baker S."/>
            <person name="Barry K."/>
            <person name="Bills G."/>
            <person name="Bluhm B."/>
            <person name="Cannon C."/>
            <person name="Castanera R."/>
            <person name="Culley D."/>
            <person name="Daum C."/>
            <person name="Ezra D."/>
            <person name="Gonzalez J."/>
            <person name="Henrissat B."/>
            <person name="Kuo A."/>
            <person name="Liang C."/>
            <person name="Lipzen A."/>
            <person name="Lutzoni F."/>
            <person name="Magnuson J."/>
            <person name="Mondo S."/>
            <person name="Nolan M."/>
            <person name="Ohm R."/>
            <person name="Pangilinan J."/>
            <person name="Park H.-J."/>
            <person name="Ramirez L."/>
            <person name="Alfaro M."/>
            <person name="Sun H."/>
            <person name="Tritt A."/>
            <person name="Yoshinaga Y."/>
            <person name="Zwiers L.-H."/>
            <person name="Turgeon B."/>
            <person name="Goodwin S."/>
            <person name="Spatafora J."/>
            <person name="Crous P."/>
            <person name="Grigoriev I."/>
        </authorList>
    </citation>
    <scope>NUCLEOTIDE SEQUENCE</scope>
    <source>
        <strain evidence="5">Tuck. ex Michener</strain>
    </source>
</reference>
<feature type="region of interest" description="Disordered" evidence="3">
    <location>
        <begin position="163"/>
        <end position="259"/>
    </location>
</feature>
<evidence type="ECO:0000313" key="5">
    <source>
        <dbReference type="EMBL" id="KAF2239904.1"/>
    </source>
</evidence>
<dbReference type="InterPro" id="IPR035979">
    <property type="entry name" value="RBD_domain_sf"/>
</dbReference>
<dbReference type="Gene3D" id="3.30.70.330">
    <property type="match status" value="1"/>
</dbReference>
<name>A0A6A6HP34_VIRVR</name>
<feature type="domain" description="RRM" evidence="4">
    <location>
        <begin position="79"/>
        <end position="157"/>
    </location>
</feature>
<feature type="compositionally biased region" description="Low complexity" evidence="3">
    <location>
        <begin position="35"/>
        <end position="66"/>
    </location>
</feature>
<dbReference type="Pfam" id="PF13865">
    <property type="entry name" value="FoP_duplication"/>
    <property type="match status" value="1"/>
</dbReference>
<dbReference type="AlphaFoldDB" id="A0A6A6HP34"/>
<gene>
    <name evidence="5" type="ORF">EV356DRAFT_511211</name>
</gene>
<proteinExistence type="predicted"/>
<dbReference type="InterPro" id="IPR051229">
    <property type="entry name" value="ALYREF_mRNA_export"/>
</dbReference>
<dbReference type="OrthoDB" id="346839at2759"/>
<sequence>MADQLNQSLDEILTARRAGRPARGPRGPRGRRPVVRTTKTTVKTVAPANGVNKKNTGNNKAAAKQADPPAGPSGTQGQSKIIVSNLPADVTEKQIKEYFGKNIGPVRQVFLTYGPNGASRGICTIAFVKPESSAQAAKDLNGVLVDGRPMKIELVIDAKQAPAPKTLSERIAKPKPATAAAKIQSKAQTKQGNGSNNKSSGGKKGPARGRNANRRKAKTTEELDAEMADYFGDDAAATGGNSSAAQAAGAGDGMEDEIM</sequence>
<keyword evidence="6" id="KW-1185">Reference proteome</keyword>
<protein>
    <submittedName>
        <fullName evidence="5">RNA-binding domain-containing protein</fullName>
    </submittedName>
</protein>
<dbReference type="SUPFAM" id="SSF54928">
    <property type="entry name" value="RNA-binding domain, RBD"/>
    <property type="match status" value="1"/>
</dbReference>
<evidence type="ECO:0000256" key="2">
    <source>
        <dbReference type="PROSITE-ProRule" id="PRU00176"/>
    </source>
</evidence>
<dbReference type="InterPro" id="IPR012677">
    <property type="entry name" value="Nucleotide-bd_a/b_plait_sf"/>
</dbReference>
<dbReference type="Pfam" id="PF00076">
    <property type="entry name" value="RRM_1"/>
    <property type="match status" value="1"/>
</dbReference>
<evidence type="ECO:0000259" key="4">
    <source>
        <dbReference type="PROSITE" id="PS50102"/>
    </source>
</evidence>
<feature type="compositionally biased region" description="Basic residues" evidence="3">
    <location>
        <begin position="205"/>
        <end position="217"/>
    </location>
</feature>
<organism evidence="5 6">
    <name type="scientific">Viridothelium virens</name>
    <name type="common">Speckled blister lichen</name>
    <name type="synonym">Trypethelium virens</name>
    <dbReference type="NCBI Taxonomy" id="1048519"/>
    <lineage>
        <taxon>Eukaryota</taxon>
        <taxon>Fungi</taxon>
        <taxon>Dikarya</taxon>
        <taxon>Ascomycota</taxon>
        <taxon>Pezizomycotina</taxon>
        <taxon>Dothideomycetes</taxon>
        <taxon>Dothideomycetes incertae sedis</taxon>
        <taxon>Trypetheliales</taxon>
        <taxon>Trypetheliaceae</taxon>
        <taxon>Viridothelium</taxon>
    </lineage>
</organism>
<dbReference type="PANTHER" id="PTHR19965">
    <property type="entry name" value="RNA AND EXPORT FACTOR BINDING PROTEIN"/>
    <property type="match status" value="1"/>
</dbReference>
<keyword evidence="1 2" id="KW-0694">RNA-binding</keyword>
<evidence type="ECO:0000313" key="6">
    <source>
        <dbReference type="Proteomes" id="UP000800092"/>
    </source>
</evidence>
<dbReference type="SMART" id="SM00360">
    <property type="entry name" value="RRM"/>
    <property type="match status" value="1"/>
</dbReference>
<evidence type="ECO:0000256" key="1">
    <source>
        <dbReference type="ARBA" id="ARBA00022884"/>
    </source>
</evidence>
<dbReference type="EMBL" id="ML991771">
    <property type="protein sequence ID" value="KAF2239904.1"/>
    <property type="molecule type" value="Genomic_DNA"/>
</dbReference>
<dbReference type="InterPro" id="IPR025715">
    <property type="entry name" value="FoP_C"/>
</dbReference>
<dbReference type="GO" id="GO:0003729">
    <property type="term" value="F:mRNA binding"/>
    <property type="evidence" value="ECO:0007669"/>
    <property type="project" value="TreeGrafter"/>
</dbReference>